<dbReference type="AlphaFoldDB" id="A0A3B4ZB72"/>
<evidence type="ECO:0008006" key="12">
    <source>
        <dbReference type="Google" id="ProtNLM"/>
    </source>
</evidence>
<dbReference type="PANTHER" id="PTHR16717">
    <property type="entry name" value="CYTOCHROME C OXIDASE POLYPEPTIDE VIII"/>
    <property type="match status" value="1"/>
</dbReference>
<evidence type="ECO:0000256" key="9">
    <source>
        <dbReference type="ARBA" id="ARBA00023136"/>
    </source>
</evidence>
<dbReference type="CDD" id="cd00930">
    <property type="entry name" value="Cyt_c_Oxidase_VIII"/>
    <property type="match status" value="1"/>
</dbReference>
<evidence type="ECO:0000256" key="1">
    <source>
        <dbReference type="ARBA" id="ARBA00004434"/>
    </source>
</evidence>
<keyword evidence="5" id="KW-0999">Mitochondrion inner membrane</keyword>
<dbReference type="Pfam" id="PF02285">
    <property type="entry name" value="COX8"/>
    <property type="match status" value="1"/>
</dbReference>
<evidence type="ECO:0000256" key="5">
    <source>
        <dbReference type="ARBA" id="ARBA00022792"/>
    </source>
</evidence>
<dbReference type="SUPFAM" id="SSF81431">
    <property type="entry name" value="Mitochondrial cytochrome c oxidase subunit VIIIb (aka IX)"/>
    <property type="match status" value="1"/>
</dbReference>
<organism evidence="11">
    <name type="scientific">Stegastes partitus</name>
    <name type="common">bicolor damselfish</name>
    <dbReference type="NCBI Taxonomy" id="144197"/>
    <lineage>
        <taxon>Eukaryota</taxon>
        <taxon>Metazoa</taxon>
        <taxon>Chordata</taxon>
        <taxon>Craniata</taxon>
        <taxon>Vertebrata</taxon>
        <taxon>Euteleostomi</taxon>
        <taxon>Actinopterygii</taxon>
        <taxon>Neopterygii</taxon>
        <taxon>Teleostei</taxon>
        <taxon>Neoteleostei</taxon>
        <taxon>Acanthomorphata</taxon>
        <taxon>Ovalentaria</taxon>
        <taxon>Pomacentridae</taxon>
        <taxon>Stegastes</taxon>
    </lineage>
</organism>
<reference evidence="11" key="1">
    <citation type="submission" date="2023-09" db="UniProtKB">
        <authorList>
            <consortium name="Ensembl"/>
        </authorList>
    </citation>
    <scope>IDENTIFICATION</scope>
</reference>
<name>A0A3B4ZB72_9TELE</name>
<evidence type="ECO:0000313" key="11">
    <source>
        <dbReference type="Ensembl" id="ENSSPAP00000006048.1"/>
    </source>
</evidence>
<comment type="pathway">
    <text evidence="2">Energy metabolism; oxidative phosphorylation.</text>
</comment>
<protein>
    <recommendedName>
        <fullName evidence="12">Cytochrome c oxidase subunit 8A, mitochondrial</fullName>
    </recommendedName>
</protein>
<comment type="similarity">
    <text evidence="3">Belongs to the cytochrome c oxidase VIII family.</text>
</comment>
<dbReference type="UniPathway" id="UPA00705"/>
<evidence type="ECO:0000256" key="8">
    <source>
        <dbReference type="ARBA" id="ARBA00023128"/>
    </source>
</evidence>
<dbReference type="GO" id="GO:0045277">
    <property type="term" value="C:respiratory chain complex IV"/>
    <property type="evidence" value="ECO:0007669"/>
    <property type="project" value="InterPro"/>
</dbReference>
<dbReference type="Gene3D" id="4.10.81.10">
    <property type="entry name" value="Cytochrome c oxidase, subunit 8"/>
    <property type="match status" value="1"/>
</dbReference>
<sequence>AVLTTVIPRMNALLCLALRTGVQQRATYIHYKPPKDKIGIMESAFVLTVMTLTVLGPSGWILSHVDEYKTRRP</sequence>
<evidence type="ECO:0000256" key="2">
    <source>
        <dbReference type="ARBA" id="ARBA00004673"/>
    </source>
</evidence>
<dbReference type="STRING" id="144197.ENSSPAP00000006048"/>
<dbReference type="InterPro" id="IPR003205">
    <property type="entry name" value="Cyt_c_oxidase_su8"/>
</dbReference>
<dbReference type="Ensembl" id="ENSSPAT00000006170.1">
    <property type="protein sequence ID" value="ENSSPAP00000006048.1"/>
    <property type="gene ID" value="ENSSPAG00000004673.1"/>
</dbReference>
<feature type="transmembrane region" description="Helical" evidence="10">
    <location>
        <begin position="43"/>
        <end position="62"/>
    </location>
</feature>
<dbReference type="GeneTree" id="ENSGT01150000287212"/>
<evidence type="ECO:0000256" key="3">
    <source>
        <dbReference type="ARBA" id="ARBA00010117"/>
    </source>
</evidence>
<dbReference type="GO" id="GO:0005743">
    <property type="term" value="C:mitochondrial inner membrane"/>
    <property type="evidence" value="ECO:0007669"/>
    <property type="project" value="UniProtKB-SubCell"/>
</dbReference>
<proteinExistence type="inferred from homology"/>
<evidence type="ECO:0000256" key="6">
    <source>
        <dbReference type="ARBA" id="ARBA00022946"/>
    </source>
</evidence>
<evidence type="ECO:0000256" key="4">
    <source>
        <dbReference type="ARBA" id="ARBA00022692"/>
    </source>
</evidence>
<keyword evidence="9 10" id="KW-0472">Membrane</keyword>
<accession>A0A3B4ZB72</accession>
<comment type="subcellular location">
    <subcellularLocation>
        <location evidence="1">Mitochondrion inner membrane</location>
        <topology evidence="1">Single-pass membrane protein</topology>
    </subcellularLocation>
</comment>
<evidence type="ECO:0000256" key="7">
    <source>
        <dbReference type="ARBA" id="ARBA00022989"/>
    </source>
</evidence>
<dbReference type="InterPro" id="IPR036548">
    <property type="entry name" value="Cyt_c_oxidase_su8_sf"/>
</dbReference>
<dbReference type="GO" id="GO:0006123">
    <property type="term" value="P:mitochondrial electron transport, cytochrome c to oxygen"/>
    <property type="evidence" value="ECO:0007669"/>
    <property type="project" value="InterPro"/>
</dbReference>
<keyword evidence="6" id="KW-0809">Transit peptide</keyword>
<keyword evidence="8" id="KW-0496">Mitochondrion</keyword>
<dbReference type="PANTHER" id="PTHR16717:SF5">
    <property type="entry name" value="CYTOCHROME C OXIDASE SUBUNIT 8, ISOFORM A"/>
    <property type="match status" value="1"/>
</dbReference>
<evidence type="ECO:0000256" key="10">
    <source>
        <dbReference type="SAM" id="Phobius"/>
    </source>
</evidence>
<keyword evidence="7 10" id="KW-1133">Transmembrane helix</keyword>
<dbReference type="FunFam" id="4.10.81.10:FF:000001">
    <property type="entry name" value="Cytochrome c oxidase subunit 8B, mitochondrial"/>
    <property type="match status" value="1"/>
</dbReference>
<keyword evidence="4 10" id="KW-0812">Transmembrane</keyword>